<evidence type="ECO:0000313" key="10">
    <source>
        <dbReference type="Proteomes" id="UP000075714"/>
    </source>
</evidence>
<feature type="region of interest" description="Disordered" evidence="8">
    <location>
        <begin position="1126"/>
        <end position="1172"/>
    </location>
</feature>
<reference evidence="10" key="1">
    <citation type="journal article" date="2016" name="Nat. Commun.">
        <title>The Gonium pectorale genome demonstrates co-option of cell cycle regulation during the evolution of multicellularity.</title>
        <authorList>
            <person name="Hanschen E.R."/>
            <person name="Marriage T.N."/>
            <person name="Ferris P.J."/>
            <person name="Hamaji T."/>
            <person name="Toyoda A."/>
            <person name="Fujiyama A."/>
            <person name="Neme R."/>
            <person name="Noguchi H."/>
            <person name="Minakuchi Y."/>
            <person name="Suzuki M."/>
            <person name="Kawai-Toyooka H."/>
            <person name="Smith D.R."/>
            <person name="Sparks H."/>
            <person name="Anderson J."/>
            <person name="Bakaric R."/>
            <person name="Luria V."/>
            <person name="Karger A."/>
            <person name="Kirschner M.W."/>
            <person name="Durand P.M."/>
            <person name="Michod R.E."/>
            <person name="Nozaki H."/>
            <person name="Olson B.J."/>
        </authorList>
    </citation>
    <scope>NUCLEOTIDE SEQUENCE [LARGE SCALE GENOMIC DNA]</scope>
    <source>
        <strain evidence="10">NIES-2863</strain>
    </source>
</reference>
<keyword evidence="7" id="KW-0472">Membrane</keyword>
<feature type="compositionally biased region" description="Low complexity" evidence="8">
    <location>
        <begin position="773"/>
        <end position="799"/>
    </location>
</feature>
<comment type="caution">
    <text evidence="9">The sequence shown here is derived from an EMBL/GenBank/DDBJ whole genome shotgun (WGS) entry which is preliminary data.</text>
</comment>
<feature type="region of interest" description="Disordered" evidence="8">
    <location>
        <begin position="758"/>
        <end position="839"/>
    </location>
</feature>
<dbReference type="GO" id="GO:0005992">
    <property type="term" value="P:trehalose biosynthetic process"/>
    <property type="evidence" value="ECO:0007669"/>
    <property type="project" value="InterPro"/>
</dbReference>
<dbReference type="OrthoDB" id="1368at2759"/>
<dbReference type="GO" id="GO:0003825">
    <property type="term" value="F:alpha,alpha-trehalose-phosphate synthase (UDP-forming) activity"/>
    <property type="evidence" value="ECO:0007669"/>
    <property type="project" value="TreeGrafter"/>
</dbReference>
<dbReference type="STRING" id="33097.A0A150GRD8"/>
<feature type="compositionally biased region" description="Low complexity" evidence="8">
    <location>
        <begin position="827"/>
        <end position="838"/>
    </location>
</feature>
<dbReference type="InterPro" id="IPR001830">
    <property type="entry name" value="Glyco_trans_20"/>
</dbReference>
<feature type="compositionally biased region" description="Low complexity" evidence="8">
    <location>
        <begin position="77"/>
        <end position="99"/>
    </location>
</feature>
<sequence length="1866" mass="191332">MEHTGPSLAGPPPPPPLASAPSVAVERSGSEMGSALPYRRRSTAPAVAAPPPPSVMVPAAAAGPAAATALARHQPQAAAAAGAAPFPGAAAPLPPALQASTSRVGRLLQERFRRCRSHQAFNWTPEEAPLSPPPPPPPLSPPLPAVQKWAASTVPKPGPAAAAAAAAAPPTPYLSPSPSTSPSPSPSPPPPQATAAASAASGADGDFMTAAVSELVERPFRLVVVANRLPVTCVQDAPGGEWQLKASSGGLVSALRGLGFRSSMWIGWPGVWLPPGSDRNRLTELLRRDGYEPVWLESKLMDLFYKGFCNSVLWQLFHYDPPSLEGWARSAEQQASSQAAQWGAYVEANGRFADAVLATHGSADMVWVHDYHLMLLPGILKRAVPKMRVGFFLHTPFPSSEVYRALPVREQVSGGGGGGESRLWILSGVLAADLVGFHTYDYARHFISACARILGLEGTPEGVETHGSLTRVGTFPIGIETCRFVRAAADPDVVRQVAALRTRFVGRKIVLGVDRLDPIKGLPHKLLAFEKLLEEQPYWRDKVVLVQIAVPSRTDVPEYQHLSSIVHEIVGRVNGLYGSLTHVPIHYLDTCLAFSQLVALYGATDVALVTSLRDGMNLVSYEFVACQGDGSGPEPPGVLLLSEFAGAAQTHTAQHWADTFLSELNDTHIEADLRGRAAAPQLDVRQVLEAYGSSRRRLFVLSYSAVLTAGGEAAAGPDPANVVVLMGGCEAGRMEALAGRQLAGAWLAAENGLLVRPPVPPEALDGDDDSGGAPAAAATTVPARQAAYSPSSSSGHPTASQPPQPPLPRGWRWLPGGPPASLPPSALPSASPSTSPSPRGLAAARCVLDYFCERTPGSFVEARQTSLVWNYKYTDAEFGSLQARDLLQHLRAGPIGNEPLEVVQSGRSVEIRPVGVTKGTSMMRLLGLLAGGGGGGPPSGGGGAAAASTPDSGGGRSASRGYGGFNGHGNGTSRNGGGGGSWRRVGAGRRRLSIDGGRPSVDGGRGTLLPFRAGGGAGGASGAPAVGGGSDGRGGSREVEQGSSGGDGGGGRDAATAAAAAAGFDFALVVCGHLTPRDEDMFILFRDDGNSGGGGCGASASAVRAPDASGPANGFAANGLVQNGGGGQAIPHAPAPASRPQVAEGLGANAGGGGGIGGTGGGTGGGDGGAPGNRRRCASFTVALGRRPSCASSSLGGGGQLVDLLQALAAGRAAAPSQGEPPGAAAGTAAPISDPNNRRRQGVVADAPPQPHSHERWQPKAGGTSAIRTQRRGSDGDLGAAGTAAGAAAGVTTGNGIAECTAGRRSARVHEPHTTVRQASEPSEGESPFTADGAGGGGRSGSDADADADAPDANDGDGDGGDGDGPLRPLAEPLSAFPSPVLPAAASPLAFGGTPLQAFARWAAAPAAAGAAAVHSGSSNSGGGRSGGRGFGSGAAGGGGGGGCVARRSLVVVANAAKDPNAPIQSNPLGTLSSQSGTVSVLPRSEEARRYWRTVYDFPQWQKHRSSYRFAERLFQLSQSHILQNALPSISWVTLVATAVAAYGTAYDAEMLPEILPSIAPNASCTAFISNTSVALSLLLVFRTNSSYGRWDEARKMWGGLLNRSRDIMRQGATCFPDDQVEAKKALARWVVAFARALRIHFQPEVTLESELKNILTPAELEMLAKSQHRPVRAIHAISQIIQSVPMSSIHQMQMSNNLTFYHDVLGGCERLLRAPIPVSYTRHTARFLFAWLTLLPFALYPTVGWGVVPVCTGIAAVLCGIEEIGVQCEEPFGILPLDVICNRIQADVMATLKDDADTKTVLAEAGLLNLVPSAAAAVPVASAAPAAPAAAQQPAMAGSASSSSAGRGPSNGLQVRVAIGSQDKQ</sequence>
<keyword evidence="5" id="KW-1133">Transmembrane helix</keyword>
<organism evidence="9 10">
    <name type="scientific">Gonium pectorale</name>
    <name type="common">Green alga</name>
    <dbReference type="NCBI Taxonomy" id="33097"/>
    <lineage>
        <taxon>Eukaryota</taxon>
        <taxon>Viridiplantae</taxon>
        <taxon>Chlorophyta</taxon>
        <taxon>core chlorophytes</taxon>
        <taxon>Chlorophyceae</taxon>
        <taxon>CS clade</taxon>
        <taxon>Chlamydomonadales</taxon>
        <taxon>Volvocaceae</taxon>
        <taxon>Gonium</taxon>
    </lineage>
</organism>
<feature type="compositionally biased region" description="Pro residues" evidence="8">
    <location>
        <begin position="169"/>
        <end position="192"/>
    </location>
</feature>
<dbReference type="SUPFAM" id="SSF56784">
    <property type="entry name" value="HAD-like"/>
    <property type="match status" value="1"/>
</dbReference>
<evidence type="ECO:0000256" key="6">
    <source>
        <dbReference type="ARBA" id="ARBA00023065"/>
    </source>
</evidence>
<keyword evidence="4" id="KW-0812">Transmembrane</keyword>
<evidence type="ECO:0000256" key="3">
    <source>
        <dbReference type="ARBA" id="ARBA00022448"/>
    </source>
</evidence>
<feature type="region of interest" description="Disordered" evidence="8">
    <location>
        <begin position="1836"/>
        <end position="1866"/>
    </location>
</feature>
<feature type="compositionally biased region" description="Gly residues" evidence="8">
    <location>
        <begin position="1043"/>
        <end position="1052"/>
    </location>
</feature>
<dbReference type="PANTHER" id="PTHR10788">
    <property type="entry name" value="TREHALOSE-6-PHOSPHATE SYNTHASE"/>
    <property type="match status" value="1"/>
</dbReference>
<feature type="compositionally biased region" description="Pro residues" evidence="8">
    <location>
        <begin position="9"/>
        <end position="18"/>
    </location>
</feature>
<feature type="region of interest" description="Disordered" evidence="8">
    <location>
        <begin position="77"/>
        <end position="102"/>
    </location>
</feature>
<dbReference type="GO" id="GO:0005829">
    <property type="term" value="C:cytosol"/>
    <property type="evidence" value="ECO:0007669"/>
    <property type="project" value="TreeGrafter"/>
</dbReference>
<dbReference type="Pfam" id="PF25539">
    <property type="entry name" value="Bestrophin_2"/>
    <property type="match status" value="1"/>
</dbReference>
<keyword evidence="3" id="KW-0813">Transport</keyword>
<dbReference type="FunFam" id="3.30.70.1020:FF:000001">
    <property type="entry name" value="Alpha,alpha-trehalose-phosphate synthase [UDP-forming] 1"/>
    <property type="match status" value="1"/>
</dbReference>
<dbReference type="GO" id="GO:0016020">
    <property type="term" value="C:membrane"/>
    <property type="evidence" value="ECO:0007669"/>
    <property type="project" value="UniProtKB-SubCell"/>
</dbReference>
<dbReference type="PANTHER" id="PTHR10788:SF106">
    <property type="entry name" value="BCDNA.GH08860"/>
    <property type="match status" value="1"/>
</dbReference>
<dbReference type="EMBL" id="LSYV01000010">
    <property type="protein sequence ID" value="KXZ52436.1"/>
    <property type="molecule type" value="Genomic_DNA"/>
</dbReference>
<evidence type="ECO:0000256" key="7">
    <source>
        <dbReference type="ARBA" id="ARBA00023136"/>
    </source>
</evidence>
<feature type="compositionally biased region" description="Pro residues" evidence="8">
    <location>
        <begin position="816"/>
        <end position="826"/>
    </location>
</feature>
<feature type="compositionally biased region" description="Acidic residues" evidence="8">
    <location>
        <begin position="1344"/>
        <end position="1362"/>
    </location>
</feature>
<dbReference type="InterPro" id="IPR036412">
    <property type="entry name" value="HAD-like_sf"/>
</dbReference>
<dbReference type="Proteomes" id="UP000075714">
    <property type="component" value="Unassembled WGS sequence"/>
</dbReference>
<feature type="compositionally biased region" description="Gly residues" evidence="8">
    <location>
        <begin position="929"/>
        <end position="944"/>
    </location>
</feature>
<comment type="subcellular location">
    <subcellularLocation>
        <location evidence="1">Membrane</location>
        <topology evidence="1">Multi-pass membrane protein</topology>
    </subcellularLocation>
</comment>
<dbReference type="GO" id="GO:0004805">
    <property type="term" value="F:trehalose-phosphatase activity"/>
    <property type="evidence" value="ECO:0007669"/>
    <property type="project" value="TreeGrafter"/>
</dbReference>
<dbReference type="Pfam" id="PF02358">
    <property type="entry name" value="Trehalose_PPase"/>
    <property type="match status" value="1"/>
</dbReference>
<keyword evidence="6" id="KW-0406">Ion transport</keyword>
<evidence type="ECO:0000313" key="9">
    <source>
        <dbReference type="EMBL" id="KXZ52436.1"/>
    </source>
</evidence>
<evidence type="ECO:0000256" key="5">
    <source>
        <dbReference type="ARBA" id="ARBA00022989"/>
    </source>
</evidence>
<feature type="compositionally biased region" description="Gly residues" evidence="8">
    <location>
        <begin position="1013"/>
        <end position="1033"/>
    </location>
</feature>
<feature type="region of interest" description="Disordered" evidence="8">
    <location>
        <begin position="1"/>
        <end position="64"/>
    </location>
</feature>
<dbReference type="InterPro" id="IPR003337">
    <property type="entry name" value="Trehalose_PPase"/>
</dbReference>
<dbReference type="GO" id="GO:0005254">
    <property type="term" value="F:chloride channel activity"/>
    <property type="evidence" value="ECO:0007669"/>
    <property type="project" value="InterPro"/>
</dbReference>
<accession>A0A150GRD8</accession>
<comment type="similarity">
    <text evidence="2">In the N-terminal section; belongs to the glycosyltransferase 20 family.</text>
</comment>
<feature type="compositionally biased region" description="Low complexity" evidence="8">
    <location>
        <begin position="1213"/>
        <end position="1231"/>
    </location>
</feature>
<feature type="region of interest" description="Disordered" evidence="8">
    <location>
        <begin position="1213"/>
        <end position="1282"/>
    </location>
</feature>
<feature type="compositionally biased region" description="Pro residues" evidence="8">
    <location>
        <begin position="130"/>
        <end position="144"/>
    </location>
</feature>
<keyword evidence="10" id="KW-1185">Reference proteome</keyword>
<evidence type="ECO:0000256" key="1">
    <source>
        <dbReference type="ARBA" id="ARBA00004141"/>
    </source>
</evidence>
<evidence type="ECO:0000256" key="4">
    <source>
        <dbReference type="ARBA" id="ARBA00022692"/>
    </source>
</evidence>
<feature type="region of interest" description="Disordered" evidence="8">
    <location>
        <begin position="1303"/>
        <end position="1375"/>
    </location>
</feature>
<protein>
    <submittedName>
        <fullName evidence="9">Uncharacterized protein</fullName>
    </submittedName>
</protein>
<feature type="compositionally biased region" description="Low complexity" evidence="8">
    <location>
        <begin position="1836"/>
        <end position="1847"/>
    </location>
</feature>
<gene>
    <name evidence="9" type="ORF">GPECTOR_9g480</name>
</gene>
<feature type="region of interest" description="Disordered" evidence="8">
    <location>
        <begin position="123"/>
        <end position="201"/>
    </location>
</feature>
<evidence type="ECO:0000256" key="2">
    <source>
        <dbReference type="ARBA" id="ARBA00005409"/>
    </source>
</evidence>
<dbReference type="CDD" id="cd03788">
    <property type="entry name" value="GT20_TPS"/>
    <property type="match status" value="1"/>
</dbReference>
<name>A0A150GRD8_GONPE</name>
<dbReference type="SUPFAM" id="SSF53756">
    <property type="entry name" value="UDP-Glycosyltransferase/glycogen phosphorylase"/>
    <property type="match status" value="1"/>
</dbReference>
<proteinExistence type="inferred from homology"/>
<feature type="compositionally biased region" description="Gly residues" evidence="8">
    <location>
        <begin position="952"/>
        <end position="981"/>
    </location>
</feature>
<dbReference type="Gene3D" id="3.40.50.2000">
    <property type="entry name" value="Glycogen Phosphorylase B"/>
    <property type="match status" value="2"/>
</dbReference>
<dbReference type="Pfam" id="PF00982">
    <property type="entry name" value="Glyco_transf_20"/>
    <property type="match status" value="1"/>
</dbReference>
<dbReference type="InterPro" id="IPR044669">
    <property type="entry name" value="YneE/VCCN1/2-like"/>
</dbReference>
<feature type="compositionally biased region" description="Low complexity" evidence="8">
    <location>
        <begin position="159"/>
        <end position="168"/>
    </location>
</feature>
<evidence type="ECO:0000256" key="8">
    <source>
        <dbReference type="SAM" id="MobiDB-lite"/>
    </source>
</evidence>
<feature type="region of interest" description="Disordered" evidence="8">
    <location>
        <begin position="929"/>
        <end position="1054"/>
    </location>
</feature>
<feature type="compositionally biased region" description="Gly residues" evidence="8">
    <location>
        <begin position="1148"/>
        <end position="1171"/>
    </location>
</feature>